<evidence type="ECO:0000259" key="5">
    <source>
        <dbReference type="Pfam" id="PF13407"/>
    </source>
</evidence>
<sequence length="433" mass="46022">MNTSKRRWPARAAALASAVGLAAVVSGCASPQGDAAEAADPDAPIVMVQVPTMDNSYWADVIKGAEQAGAALGLTVDVQVYGDSTDTQLSQVQQAGSKGVDMALLFAQDQASSPTLISAATEQGIYVTNIFSNQAWSTPADAEFDDHYVGYFLPDNVQDSYNMATSVLTQIGGKGKVLHITGLPGNTTAEERRLGVENALKDFPDVELVGQESGGENRVATQPVIEDLLTAHPDVAAVICHNDDEAIAVINALRDRGMTDVKVGGIDAIDEFLDDMKSGGNAAATVAIHGSWFGGYNVVRLYDAFKGEEYTPAESMMFQDSLTVDTAEAAEEYQKVVYQADPLPFDWKAMSRAEAGEDWDTQVPLRPIDPDDYWGRIGEPAPSGYSLPEAFRKDLDGGAVQSVAELYLSHAVSNPLGGVIELTRSGSSSFGQK</sequence>
<dbReference type="PROSITE" id="PS51257">
    <property type="entry name" value="PROKAR_LIPOPROTEIN"/>
    <property type="match status" value="1"/>
</dbReference>
<feature type="chain" id="PRO_5047154068" evidence="4">
    <location>
        <begin position="23"/>
        <end position="433"/>
    </location>
</feature>
<dbReference type="PANTHER" id="PTHR46847">
    <property type="entry name" value="D-ALLOSE-BINDING PERIPLASMIC PROTEIN-RELATED"/>
    <property type="match status" value="1"/>
</dbReference>
<accession>A0ABY3RT15</accession>
<organism evidence="6 7">
    <name type="scientific">Microbacterium resistens</name>
    <dbReference type="NCBI Taxonomy" id="156977"/>
    <lineage>
        <taxon>Bacteria</taxon>
        <taxon>Bacillati</taxon>
        <taxon>Actinomycetota</taxon>
        <taxon>Actinomycetes</taxon>
        <taxon>Micrococcales</taxon>
        <taxon>Microbacteriaceae</taxon>
        <taxon>Microbacterium</taxon>
    </lineage>
</organism>
<dbReference type="Pfam" id="PF13407">
    <property type="entry name" value="Peripla_BP_4"/>
    <property type="match status" value="1"/>
</dbReference>
<evidence type="ECO:0000256" key="4">
    <source>
        <dbReference type="SAM" id="SignalP"/>
    </source>
</evidence>
<evidence type="ECO:0000256" key="2">
    <source>
        <dbReference type="ARBA" id="ARBA00007639"/>
    </source>
</evidence>
<gene>
    <name evidence="6" type="ORF">K8F61_15495</name>
</gene>
<evidence type="ECO:0000313" key="6">
    <source>
        <dbReference type="EMBL" id="UGS26029.1"/>
    </source>
</evidence>
<comment type="similarity">
    <text evidence="2">Belongs to the bacterial solute-binding protein 2 family.</text>
</comment>
<dbReference type="PANTHER" id="PTHR46847:SF1">
    <property type="entry name" value="D-ALLOSE-BINDING PERIPLASMIC PROTEIN-RELATED"/>
    <property type="match status" value="1"/>
</dbReference>
<reference evidence="6 7" key="1">
    <citation type="submission" date="2023-01" db="EMBL/GenBank/DDBJ databases">
        <title>Characterization of estradiol degrading bacteria Microbacterium sp. MZT7 and reveal degrading genes through genome analysis.</title>
        <authorList>
            <person name="Hao P."/>
            <person name="Gao Y."/>
        </authorList>
    </citation>
    <scope>NUCLEOTIDE SEQUENCE [LARGE SCALE GENOMIC DNA]</scope>
    <source>
        <strain evidence="6 7">MZT7</strain>
    </source>
</reference>
<dbReference type="RefSeq" id="WP_067242610.1">
    <property type="nucleotide sequence ID" value="NZ_CP082781.1"/>
</dbReference>
<dbReference type="EMBL" id="CP082781">
    <property type="protein sequence ID" value="UGS26029.1"/>
    <property type="molecule type" value="Genomic_DNA"/>
</dbReference>
<dbReference type="SUPFAM" id="SSF53822">
    <property type="entry name" value="Periplasmic binding protein-like I"/>
    <property type="match status" value="1"/>
</dbReference>
<evidence type="ECO:0000313" key="7">
    <source>
        <dbReference type="Proteomes" id="UP001199642"/>
    </source>
</evidence>
<dbReference type="Gene3D" id="3.40.50.2300">
    <property type="match status" value="2"/>
</dbReference>
<keyword evidence="7" id="KW-1185">Reference proteome</keyword>
<dbReference type="CDD" id="cd01536">
    <property type="entry name" value="PBP1_ABC_sugar_binding-like"/>
    <property type="match status" value="1"/>
</dbReference>
<keyword evidence="3 4" id="KW-0732">Signal</keyword>
<feature type="signal peptide" evidence="4">
    <location>
        <begin position="1"/>
        <end position="22"/>
    </location>
</feature>
<comment type="subcellular location">
    <subcellularLocation>
        <location evidence="1">Cell envelope</location>
    </subcellularLocation>
</comment>
<proteinExistence type="inferred from homology"/>
<dbReference type="InterPro" id="IPR028082">
    <property type="entry name" value="Peripla_BP_I"/>
</dbReference>
<protein>
    <submittedName>
        <fullName evidence="6">Sugar ABC transporter substrate-binding protein</fullName>
    </submittedName>
</protein>
<dbReference type="InterPro" id="IPR025997">
    <property type="entry name" value="SBP_2_dom"/>
</dbReference>
<dbReference type="Proteomes" id="UP001199642">
    <property type="component" value="Chromosome"/>
</dbReference>
<evidence type="ECO:0000256" key="1">
    <source>
        <dbReference type="ARBA" id="ARBA00004196"/>
    </source>
</evidence>
<feature type="domain" description="Periplasmic binding protein" evidence="5">
    <location>
        <begin position="48"/>
        <end position="287"/>
    </location>
</feature>
<name>A0ABY3RT15_9MICO</name>
<evidence type="ECO:0000256" key="3">
    <source>
        <dbReference type="ARBA" id="ARBA00022729"/>
    </source>
</evidence>